<proteinExistence type="inferred from homology"/>
<evidence type="ECO:0000256" key="4">
    <source>
        <dbReference type="ARBA" id="ARBA00022803"/>
    </source>
</evidence>
<dbReference type="SUPFAM" id="SSF48452">
    <property type="entry name" value="TPR-like"/>
    <property type="match status" value="1"/>
</dbReference>
<protein>
    <recommendedName>
        <fullName evidence="2">Tetratricopeptide repeat protein 38</fullName>
    </recommendedName>
</protein>
<dbReference type="Gene3D" id="1.25.40.10">
    <property type="entry name" value="Tetratricopeptide repeat domain"/>
    <property type="match status" value="1"/>
</dbReference>
<dbReference type="PANTHER" id="PTHR16263">
    <property type="entry name" value="TETRATRICOPEPTIDE REPEAT PROTEIN 38"/>
    <property type="match status" value="1"/>
</dbReference>
<gene>
    <name evidence="5" type="ORF">GCM10007047_26460</name>
</gene>
<dbReference type="PANTHER" id="PTHR16263:SF4">
    <property type="entry name" value="TETRATRICOPEPTIDE REPEAT PROTEIN 38"/>
    <property type="match status" value="1"/>
</dbReference>
<evidence type="ECO:0000256" key="3">
    <source>
        <dbReference type="ARBA" id="ARBA00022737"/>
    </source>
</evidence>
<reference evidence="5" key="1">
    <citation type="journal article" date="2014" name="Int. J. Syst. Evol. Microbiol.">
        <title>Complete genome sequence of Corynebacterium casei LMG S-19264T (=DSM 44701T), isolated from a smear-ripened cheese.</title>
        <authorList>
            <consortium name="US DOE Joint Genome Institute (JGI-PGF)"/>
            <person name="Walter F."/>
            <person name="Albersmeier A."/>
            <person name="Kalinowski J."/>
            <person name="Ruckert C."/>
        </authorList>
    </citation>
    <scope>NUCLEOTIDE SEQUENCE</scope>
    <source>
        <strain evidence="5">KCTC 12870</strain>
    </source>
</reference>
<sequence>MPEYQTQRGLSVWAESLDALAAIERFEVNMLGLTPQLVDIFTEAKQFPETPLIQAYAALGMLYAQAAPQVEEAKPFLVQARRCLYGASAREILFVESIEHFQLSEYNAALEKLEALTIDHPRDLVAAKVSEFLYYCFGQHYCGERFLWHMMRLREANGDHPGFLSMLSFAFELSARYEEARAAAERSLEQDPSQPWSHHTLAHVLIRTGKIEEGVREMERFAPFWKNSLRGIHAHNAWHQALFYLEETDWAANDRVLRQDIWGLSPGDVGEQIDAIALLWRMDMAGQSADDVWAEVAAKCAPHAGECLIPFLEGHYAYTLARTGQSDAVEFAIARARERAAQDDYEAREIWLPVGADFVEACGHWGRGDAARAVSLIEPIATLLPRVGGSDAQDDLFRLAHFNALAESGRKAEALAFYDLIAPAKARTPLDGLMLAKCN</sequence>
<dbReference type="RefSeq" id="WP_189515998.1">
    <property type="nucleotide sequence ID" value="NZ_BMXG01000018.1"/>
</dbReference>
<dbReference type="InterPro" id="IPR033891">
    <property type="entry name" value="TTC38"/>
</dbReference>
<comment type="caution">
    <text evidence="5">The sequence shown here is derived from an EMBL/GenBank/DDBJ whole genome shotgun (WGS) entry which is preliminary data.</text>
</comment>
<reference evidence="5" key="2">
    <citation type="submission" date="2020-09" db="EMBL/GenBank/DDBJ databases">
        <authorList>
            <person name="Sun Q."/>
            <person name="Kim S."/>
        </authorList>
    </citation>
    <scope>NUCLEOTIDE SEQUENCE</scope>
    <source>
        <strain evidence="5">KCTC 12870</strain>
    </source>
</reference>
<keyword evidence="3" id="KW-0677">Repeat</keyword>
<evidence type="ECO:0000256" key="1">
    <source>
        <dbReference type="ARBA" id="ARBA00005857"/>
    </source>
</evidence>
<keyword evidence="4" id="KW-0802">TPR repeat</keyword>
<organism evidence="5 6">
    <name type="scientific">Cerasicoccus arenae</name>
    <dbReference type="NCBI Taxonomy" id="424488"/>
    <lineage>
        <taxon>Bacteria</taxon>
        <taxon>Pseudomonadati</taxon>
        <taxon>Verrucomicrobiota</taxon>
        <taxon>Opitutia</taxon>
        <taxon>Puniceicoccales</taxon>
        <taxon>Cerasicoccaceae</taxon>
        <taxon>Cerasicoccus</taxon>
    </lineage>
</organism>
<dbReference type="AlphaFoldDB" id="A0A8J3DIV5"/>
<dbReference type="Proteomes" id="UP000642829">
    <property type="component" value="Unassembled WGS sequence"/>
</dbReference>
<evidence type="ECO:0000256" key="2">
    <source>
        <dbReference type="ARBA" id="ARBA00019992"/>
    </source>
</evidence>
<keyword evidence="6" id="KW-1185">Reference proteome</keyword>
<name>A0A8J3DIV5_9BACT</name>
<comment type="similarity">
    <text evidence="1">Belongs to the TTC38 family.</text>
</comment>
<dbReference type="InterPro" id="IPR011990">
    <property type="entry name" value="TPR-like_helical_dom_sf"/>
</dbReference>
<accession>A0A8J3DIV5</accession>
<dbReference type="EMBL" id="BMXG01000018">
    <property type="protein sequence ID" value="GHC07936.1"/>
    <property type="molecule type" value="Genomic_DNA"/>
</dbReference>
<evidence type="ECO:0000313" key="6">
    <source>
        <dbReference type="Proteomes" id="UP000642829"/>
    </source>
</evidence>
<evidence type="ECO:0000313" key="5">
    <source>
        <dbReference type="EMBL" id="GHC07936.1"/>
    </source>
</evidence>